<comment type="caution">
    <text evidence="3">The sequence shown here is derived from an EMBL/GenBank/DDBJ whole genome shotgun (WGS) entry which is preliminary data.</text>
</comment>
<evidence type="ECO:0000313" key="4">
    <source>
        <dbReference type="Proteomes" id="UP000824232"/>
    </source>
</evidence>
<reference evidence="3" key="2">
    <citation type="journal article" date="2021" name="PeerJ">
        <title>Extensive microbial diversity within the chicken gut microbiome revealed by metagenomics and culture.</title>
        <authorList>
            <person name="Gilroy R."/>
            <person name="Ravi A."/>
            <person name="Getino M."/>
            <person name="Pursley I."/>
            <person name="Horton D.L."/>
            <person name="Alikhan N.F."/>
            <person name="Baker D."/>
            <person name="Gharbi K."/>
            <person name="Hall N."/>
            <person name="Watson M."/>
            <person name="Adriaenssens E.M."/>
            <person name="Foster-Nyarko E."/>
            <person name="Jarju S."/>
            <person name="Secka A."/>
            <person name="Antonio M."/>
            <person name="Oren A."/>
            <person name="Chaudhuri R.R."/>
            <person name="La Ragione R."/>
            <person name="Hildebrand F."/>
            <person name="Pallen M.J."/>
        </authorList>
    </citation>
    <scope>NUCLEOTIDE SEQUENCE</scope>
    <source>
        <strain evidence="3">CHK184-20233</strain>
    </source>
</reference>
<feature type="domain" description="ABC transporter" evidence="2">
    <location>
        <begin position="26"/>
        <end position="142"/>
    </location>
</feature>
<gene>
    <name evidence="3" type="ORF">IAB38_06750</name>
</gene>
<dbReference type="PANTHER" id="PTHR42788:SF2">
    <property type="entry name" value="ABC TRANSPORTER ATP-BINDING PROTEIN"/>
    <property type="match status" value="1"/>
</dbReference>
<accession>A0A9D1DVM2</accession>
<dbReference type="GO" id="GO:0005524">
    <property type="term" value="F:ATP binding"/>
    <property type="evidence" value="ECO:0007669"/>
    <property type="project" value="UniProtKB-KW"/>
</dbReference>
<dbReference type="Pfam" id="PF00005">
    <property type="entry name" value="ABC_tran"/>
    <property type="match status" value="1"/>
</dbReference>
<keyword evidence="1" id="KW-0813">Transport</keyword>
<dbReference type="InterPro" id="IPR003439">
    <property type="entry name" value="ABC_transporter-like_ATP-bd"/>
</dbReference>
<sequence>MKNNILEITHLSKNYQDKTCEIEAIKDINLSVNEGEFIVIVGPSGCGKSTLLSILANLETKSGGNIKFSKDNIKLGYMLQKDSLFPWLSILDNCLLGLKLKGKVSMEDKAYVLKLLDTYGLSEFKDKFPRSLSGGMRQRVGCMLLRHKNNLVKNTLLGYLYYS</sequence>
<dbReference type="SUPFAM" id="SSF52540">
    <property type="entry name" value="P-loop containing nucleoside triphosphate hydrolases"/>
    <property type="match status" value="1"/>
</dbReference>
<dbReference type="Proteomes" id="UP000824232">
    <property type="component" value="Unassembled WGS sequence"/>
</dbReference>
<evidence type="ECO:0000259" key="2">
    <source>
        <dbReference type="Pfam" id="PF00005"/>
    </source>
</evidence>
<protein>
    <submittedName>
        <fullName evidence="3">ATP-binding cassette domain-containing protein</fullName>
    </submittedName>
</protein>
<organism evidence="3 4">
    <name type="scientific">Candidatus Onthousia excrementipullorum</name>
    <dbReference type="NCBI Taxonomy" id="2840884"/>
    <lineage>
        <taxon>Bacteria</taxon>
        <taxon>Bacillati</taxon>
        <taxon>Bacillota</taxon>
        <taxon>Bacilli</taxon>
        <taxon>Candidatus Onthousia</taxon>
    </lineage>
</organism>
<name>A0A9D1DVM2_9FIRM</name>
<proteinExistence type="predicted"/>
<reference evidence="3" key="1">
    <citation type="submission" date="2020-10" db="EMBL/GenBank/DDBJ databases">
        <authorList>
            <person name="Gilroy R."/>
        </authorList>
    </citation>
    <scope>NUCLEOTIDE SEQUENCE</scope>
    <source>
        <strain evidence="3">CHK184-20233</strain>
    </source>
</reference>
<dbReference type="EMBL" id="DVHC01000063">
    <property type="protein sequence ID" value="HIR59733.1"/>
    <property type="molecule type" value="Genomic_DNA"/>
</dbReference>
<keyword evidence="3" id="KW-0547">Nucleotide-binding</keyword>
<dbReference type="PANTHER" id="PTHR42788">
    <property type="entry name" value="TAURINE IMPORT ATP-BINDING PROTEIN-RELATED"/>
    <property type="match status" value="1"/>
</dbReference>
<dbReference type="InterPro" id="IPR027417">
    <property type="entry name" value="P-loop_NTPase"/>
</dbReference>
<dbReference type="Gene3D" id="3.40.50.300">
    <property type="entry name" value="P-loop containing nucleotide triphosphate hydrolases"/>
    <property type="match status" value="1"/>
</dbReference>
<keyword evidence="3" id="KW-0067">ATP-binding</keyword>
<dbReference type="GO" id="GO:0016887">
    <property type="term" value="F:ATP hydrolysis activity"/>
    <property type="evidence" value="ECO:0007669"/>
    <property type="project" value="InterPro"/>
</dbReference>
<dbReference type="AlphaFoldDB" id="A0A9D1DVM2"/>
<evidence type="ECO:0000256" key="1">
    <source>
        <dbReference type="ARBA" id="ARBA00022448"/>
    </source>
</evidence>
<evidence type="ECO:0000313" key="3">
    <source>
        <dbReference type="EMBL" id="HIR59733.1"/>
    </source>
</evidence>
<dbReference type="InterPro" id="IPR050166">
    <property type="entry name" value="ABC_transporter_ATP-bind"/>
</dbReference>